<gene>
    <name evidence="2" type="ORF">ACF1HC_18805</name>
</gene>
<evidence type="ECO:0000313" key="2">
    <source>
        <dbReference type="EMBL" id="MFF9883632.1"/>
    </source>
</evidence>
<feature type="region of interest" description="Disordered" evidence="1">
    <location>
        <begin position="85"/>
        <end position="105"/>
    </location>
</feature>
<accession>A0ABW6YXN2</accession>
<dbReference type="RefSeq" id="WP_342450959.1">
    <property type="nucleotide sequence ID" value="NZ_JBFACJ010000004.1"/>
</dbReference>
<sequence length="105" mass="11321">MTPAVTCVAALAVAVQPGSVRLSAEPAGTYGWFEDTAAEQLRQDQCLMSDVLRLGGTSMAATAQDGLNQPADKLHALADRQYWARRLGGHQSDRHRGTRRTGQMP</sequence>
<name>A0ABW6YXN2_9ACTN</name>
<proteinExistence type="predicted"/>
<dbReference type="EMBL" id="JBICBM010000008">
    <property type="protein sequence ID" value="MFF9883632.1"/>
    <property type="molecule type" value="Genomic_DNA"/>
</dbReference>
<dbReference type="Proteomes" id="UP001603418">
    <property type="component" value="Unassembled WGS sequence"/>
</dbReference>
<evidence type="ECO:0000256" key="1">
    <source>
        <dbReference type="SAM" id="MobiDB-lite"/>
    </source>
</evidence>
<protein>
    <submittedName>
        <fullName evidence="2">Uncharacterized protein</fullName>
    </submittedName>
</protein>
<reference evidence="2 3" key="1">
    <citation type="submission" date="2024-10" db="EMBL/GenBank/DDBJ databases">
        <title>The Natural Products Discovery Center: Release of the First 8490 Sequenced Strains for Exploring Actinobacteria Biosynthetic Diversity.</title>
        <authorList>
            <person name="Kalkreuter E."/>
            <person name="Kautsar S.A."/>
            <person name="Yang D."/>
            <person name="Bader C.D."/>
            <person name="Teijaro C.N."/>
            <person name="Fluegel L."/>
            <person name="Davis C.M."/>
            <person name="Simpson J.R."/>
            <person name="Lauterbach L."/>
            <person name="Steele A.D."/>
            <person name="Gui C."/>
            <person name="Meng S."/>
            <person name="Li G."/>
            <person name="Viehrig K."/>
            <person name="Ye F."/>
            <person name="Su P."/>
            <person name="Kiefer A.F."/>
            <person name="Nichols A."/>
            <person name="Cepeda A.J."/>
            <person name="Yan W."/>
            <person name="Fan B."/>
            <person name="Jiang Y."/>
            <person name="Adhikari A."/>
            <person name="Zheng C.-J."/>
            <person name="Schuster L."/>
            <person name="Cowan T.M."/>
            <person name="Smanski M.J."/>
            <person name="Chevrette M.G."/>
            <person name="De Carvalho L.P.S."/>
            <person name="Shen B."/>
        </authorList>
    </citation>
    <scope>NUCLEOTIDE SEQUENCE [LARGE SCALE GENOMIC DNA]</scope>
    <source>
        <strain evidence="2 3">NPDC013366</strain>
    </source>
</reference>
<keyword evidence="3" id="KW-1185">Reference proteome</keyword>
<comment type="caution">
    <text evidence="2">The sequence shown here is derived from an EMBL/GenBank/DDBJ whole genome shotgun (WGS) entry which is preliminary data.</text>
</comment>
<evidence type="ECO:0000313" key="3">
    <source>
        <dbReference type="Proteomes" id="UP001603418"/>
    </source>
</evidence>
<organism evidence="2 3">
    <name type="scientific">Streptomyces eurythermus</name>
    <dbReference type="NCBI Taxonomy" id="42237"/>
    <lineage>
        <taxon>Bacteria</taxon>
        <taxon>Bacillati</taxon>
        <taxon>Actinomycetota</taxon>
        <taxon>Actinomycetes</taxon>
        <taxon>Kitasatosporales</taxon>
        <taxon>Streptomycetaceae</taxon>
        <taxon>Streptomyces</taxon>
    </lineage>
</organism>